<organism evidence="2 3">
    <name type="scientific">Loxia leucoptera</name>
    <name type="common">White-winged crossbill</name>
    <dbReference type="NCBI Taxonomy" id="96539"/>
    <lineage>
        <taxon>Eukaryota</taxon>
        <taxon>Metazoa</taxon>
        <taxon>Chordata</taxon>
        <taxon>Craniata</taxon>
        <taxon>Vertebrata</taxon>
        <taxon>Euteleostomi</taxon>
        <taxon>Archelosauria</taxon>
        <taxon>Archosauria</taxon>
        <taxon>Dinosauria</taxon>
        <taxon>Saurischia</taxon>
        <taxon>Theropoda</taxon>
        <taxon>Coelurosauria</taxon>
        <taxon>Aves</taxon>
        <taxon>Neognathae</taxon>
        <taxon>Neoaves</taxon>
        <taxon>Telluraves</taxon>
        <taxon>Australaves</taxon>
        <taxon>Passeriformes</taxon>
        <taxon>Passeroidea</taxon>
        <taxon>Fringillidae</taxon>
        <taxon>Carduelinae</taxon>
        <taxon>Loxia</taxon>
    </lineage>
</organism>
<dbReference type="PANTHER" id="PTHR10424">
    <property type="entry name" value="VIRAL ENVELOPE PROTEIN"/>
    <property type="match status" value="1"/>
</dbReference>
<protein>
    <submittedName>
        <fullName evidence="2">ERVV2 protein</fullName>
    </submittedName>
</protein>
<dbReference type="Pfam" id="PF00429">
    <property type="entry name" value="TLV_coat"/>
    <property type="match status" value="1"/>
</dbReference>
<name>A0A7K9GS35_LOXLE</name>
<dbReference type="EMBL" id="VWZM01010694">
    <property type="protein sequence ID" value="NXH03635.1"/>
    <property type="molecule type" value="Genomic_DNA"/>
</dbReference>
<dbReference type="Proteomes" id="UP000573793">
    <property type="component" value="Unassembled WGS sequence"/>
</dbReference>
<reference evidence="2 3" key="1">
    <citation type="submission" date="2019-09" db="EMBL/GenBank/DDBJ databases">
        <title>Bird 10,000 Genomes (B10K) Project - Family phase.</title>
        <authorList>
            <person name="Zhang G."/>
        </authorList>
    </citation>
    <scope>NUCLEOTIDE SEQUENCE [LARGE SCALE GENOMIC DNA]</scope>
    <source>
        <strain evidence="2">B10K-DU-001-19</strain>
        <tissue evidence="2">Muscle</tissue>
    </source>
</reference>
<feature type="non-terminal residue" evidence="2">
    <location>
        <position position="84"/>
    </location>
</feature>
<feature type="non-terminal residue" evidence="2">
    <location>
        <position position="1"/>
    </location>
</feature>
<dbReference type="Gene3D" id="1.10.287.210">
    <property type="match status" value="1"/>
</dbReference>
<keyword evidence="3" id="KW-1185">Reference proteome</keyword>
<evidence type="ECO:0000313" key="3">
    <source>
        <dbReference type="Proteomes" id="UP000573793"/>
    </source>
</evidence>
<dbReference type="InterPro" id="IPR018154">
    <property type="entry name" value="TLV/ENV_coat_polyprotein"/>
</dbReference>
<dbReference type="SUPFAM" id="SSF58069">
    <property type="entry name" value="Virus ectodomain"/>
    <property type="match status" value="1"/>
</dbReference>
<evidence type="ECO:0000256" key="1">
    <source>
        <dbReference type="ARBA" id="ARBA00023157"/>
    </source>
</evidence>
<sequence>AGFQSFVRDLFPTLGNIQLEKAIVNTSAEMEIFANSMADAIGQLQSEMNSIREVVFQNRMELDMITAQMEGICMLINTSCCTYM</sequence>
<evidence type="ECO:0000313" key="2">
    <source>
        <dbReference type="EMBL" id="NXH03635.1"/>
    </source>
</evidence>
<proteinExistence type="predicted"/>
<comment type="caution">
    <text evidence="2">The sequence shown here is derived from an EMBL/GenBank/DDBJ whole genome shotgun (WGS) entry which is preliminary data.</text>
</comment>
<dbReference type="PANTHER" id="PTHR10424:SF73">
    <property type="entry name" value="ENDOGENOUS RETROVIRUS GROUP FC1 ENV POLYPROTEIN-RELATED"/>
    <property type="match status" value="1"/>
</dbReference>
<keyword evidence="1" id="KW-1015">Disulfide bond</keyword>
<gene>
    <name evidence="2" type="primary">Ervv2_3</name>
    <name evidence="2" type="ORF">LOXLEU_R15799</name>
</gene>
<dbReference type="AlphaFoldDB" id="A0A7K9GS35"/>
<accession>A0A7K9GS35</accession>